<name>A0A383BJW1_9ZZZZ</name>
<evidence type="ECO:0008006" key="2">
    <source>
        <dbReference type="Google" id="ProtNLM"/>
    </source>
</evidence>
<gene>
    <name evidence="1" type="ORF">METZ01_LOCUS472562</name>
</gene>
<dbReference type="SUPFAM" id="SSF54211">
    <property type="entry name" value="Ribosomal protein S5 domain 2-like"/>
    <property type="match status" value="1"/>
</dbReference>
<reference evidence="1" key="1">
    <citation type="submission" date="2018-05" db="EMBL/GenBank/DDBJ databases">
        <authorList>
            <person name="Lanie J.A."/>
            <person name="Ng W.-L."/>
            <person name="Kazmierczak K.M."/>
            <person name="Andrzejewski T.M."/>
            <person name="Davidsen T.M."/>
            <person name="Wayne K.J."/>
            <person name="Tettelin H."/>
            <person name="Glass J.I."/>
            <person name="Rusch D."/>
            <person name="Podicherti R."/>
            <person name="Tsui H.-C.T."/>
            <person name="Winkler M.E."/>
        </authorList>
    </citation>
    <scope>NUCLEOTIDE SEQUENCE</scope>
</reference>
<dbReference type="GO" id="GO:0009245">
    <property type="term" value="P:lipid A biosynthetic process"/>
    <property type="evidence" value="ECO:0007669"/>
    <property type="project" value="InterPro"/>
</dbReference>
<dbReference type="GO" id="GO:0103117">
    <property type="term" value="F:UDP-3-O-acyl-N-acetylglucosamine deacetylase activity"/>
    <property type="evidence" value="ECO:0007669"/>
    <property type="project" value="InterPro"/>
</dbReference>
<dbReference type="PANTHER" id="PTHR33694:SF1">
    <property type="entry name" value="UDP-3-O-ACYL-N-ACETYLGLUCOSAMINE DEACETYLASE 1, MITOCHONDRIAL-RELATED"/>
    <property type="match status" value="1"/>
</dbReference>
<accession>A0A383BJW1</accession>
<dbReference type="Gene3D" id="3.30.230.20">
    <property type="entry name" value="lpxc deacetylase, domain 1"/>
    <property type="match status" value="1"/>
</dbReference>
<proteinExistence type="predicted"/>
<protein>
    <recommendedName>
        <fullName evidence="2">UDP-3-O-acyl-N-acetylglucosamine deacetylase</fullName>
    </recommendedName>
</protein>
<dbReference type="AlphaFoldDB" id="A0A383BJW1"/>
<sequence length="149" mass="16331">MNKKQITIKERVSVSGVGLHTGVECSMTFVPAKEDFGIKFQRIDLEDKPIIEADVNLVSSTNRGTTIKKNGVSIHTTEHVLAAITGAQIDNLMIEINAPETPILDGSAIGFTDAIKKAGIKIQVKEKSYFEVKRKISYKDEQSGSEIII</sequence>
<dbReference type="InterPro" id="IPR020568">
    <property type="entry name" value="Ribosomal_Su5_D2-typ_SF"/>
</dbReference>
<dbReference type="EMBL" id="UINC01200703">
    <property type="protein sequence ID" value="SVE19708.1"/>
    <property type="molecule type" value="Genomic_DNA"/>
</dbReference>
<dbReference type="Pfam" id="PF03331">
    <property type="entry name" value="LpxC"/>
    <property type="match status" value="1"/>
</dbReference>
<feature type="non-terminal residue" evidence="1">
    <location>
        <position position="149"/>
    </location>
</feature>
<dbReference type="GO" id="GO:0016020">
    <property type="term" value="C:membrane"/>
    <property type="evidence" value="ECO:0007669"/>
    <property type="project" value="GOC"/>
</dbReference>
<organism evidence="1">
    <name type="scientific">marine metagenome</name>
    <dbReference type="NCBI Taxonomy" id="408172"/>
    <lineage>
        <taxon>unclassified sequences</taxon>
        <taxon>metagenomes</taxon>
        <taxon>ecological metagenomes</taxon>
    </lineage>
</organism>
<dbReference type="InterPro" id="IPR015870">
    <property type="entry name" value="UDP-acyl_N-AcGlcN_deAcase_N"/>
</dbReference>
<evidence type="ECO:0000313" key="1">
    <source>
        <dbReference type="EMBL" id="SVE19708.1"/>
    </source>
</evidence>
<dbReference type="PANTHER" id="PTHR33694">
    <property type="entry name" value="UDP-3-O-ACYL-N-ACETYLGLUCOSAMINE DEACETYLASE 1, MITOCHONDRIAL-RELATED"/>
    <property type="match status" value="1"/>
</dbReference>
<dbReference type="InterPro" id="IPR004463">
    <property type="entry name" value="UDP-acyl_GlcNac_deAcase"/>
</dbReference>